<dbReference type="InterPro" id="IPR003653">
    <property type="entry name" value="Peptidase_C48_C"/>
</dbReference>
<dbReference type="InterPro" id="IPR038765">
    <property type="entry name" value="Papain-like_cys_pep_sf"/>
</dbReference>
<dbReference type="SUPFAM" id="SSF54001">
    <property type="entry name" value="Cysteine proteinases"/>
    <property type="match status" value="1"/>
</dbReference>
<dbReference type="InterPro" id="IPR004330">
    <property type="entry name" value="FAR1_DNA_bnd_dom"/>
</dbReference>
<dbReference type="PANTHER" id="PTHR31569:SF4">
    <property type="entry name" value="SWIM-TYPE DOMAIN-CONTAINING PROTEIN"/>
    <property type="match status" value="1"/>
</dbReference>
<organism evidence="6 7">
    <name type="scientific">Phytophthora infestans</name>
    <name type="common">Potato late blight agent</name>
    <name type="synonym">Botrytis infestans</name>
    <dbReference type="NCBI Taxonomy" id="4787"/>
    <lineage>
        <taxon>Eukaryota</taxon>
        <taxon>Sar</taxon>
        <taxon>Stramenopiles</taxon>
        <taxon>Oomycota</taxon>
        <taxon>Peronosporomycetes</taxon>
        <taxon>Peronosporales</taxon>
        <taxon>Peronosporaceae</taxon>
        <taxon>Phytophthora</taxon>
    </lineage>
</organism>
<gene>
    <name evidence="6" type="ORF">GN958_ATG04484</name>
</gene>
<feature type="compositionally biased region" description="Basic residues" evidence="4">
    <location>
        <begin position="32"/>
        <end position="53"/>
    </location>
</feature>
<evidence type="ECO:0000313" key="7">
    <source>
        <dbReference type="Proteomes" id="UP000704712"/>
    </source>
</evidence>
<keyword evidence="2 6" id="KW-0645">Protease</keyword>
<evidence type="ECO:0000256" key="1">
    <source>
        <dbReference type="ARBA" id="ARBA00005234"/>
    </source>
</evidence>
<reference evidence="6" key="1">
    <citation type="submission" date="2020-03" db="EMBL/GenBank/DDBJ databases">
        <title>Hybrid Assembly of Korean Phytophthora infestans isolates.</title>
        <authorList>
            <person name="Prokchorchik M."/>
            <person name="Lee Y."/>
            <person name="Seo J."/>
            <person name="Cho J.-H."/>
            <person name="Park Y.-E."/>
            <person name="Jang D.-C."/>
            <person name="Im J.-S."/>
            <person name="Choi J.-G."/>
            <person name="Park H.-J."/>
            <person name="Lee G.-B."/>
            <person name="Lee Y.-G."/>
            <person name="Hong S.-Y."/>
            <person name="Cho K."/>
            <person name="Sohn K.H."/>
        </authorList>
    </citation>
    <scope>NUCLEOTIDE SEQUENCE</scope>
    <source>
        <strain evidence="6">KR_2_A2</strain>
    </source>
</reference>
<dbReference type="PANTHER" id="PTHR31569">
    <property type="entry name" value="SWIM-TYPE DOMAIN-CONTAINING PROTEIN"/>
    <property type="match status" value="1"/>
</dbReference>
<name>A0A8S9V6Y6_PHYIN</name>
<dbReference type="InterPro" id="IPR052579">
    <property type="entry name" value="Zinc_finger_SWIM"/>
</dbReference>
<comment type="caution">
    <text evidence="6">The sequence shown here is derived from an EMBL/GenBank/DDBJ whole genome shotgun (WGS) entry which is preliminary data.</text>
</comment>
<feature type="domain" description="Ubiquitin-like protease family profile" evidence="5">
    <location>
        <begin position="483"/>
        <end position="659"/>
    </location>
</feature>
<keyword evidence="3" id="KW-0378">Hydrolase</keyword>
<evidence type="ECO:0000256" key="2">
    <source>
        <dbReference type="ARBA" id="ARBA00022670"/>
    </source>
</evidence>
<dbReference type="EMBL" id="JAACNO010000621">
    <property type="protein sequence ID" value="KAF4146298.1"/>
    <property type="molecule type" value="Genomic_DNA"/>
</dbReference>
<dbReference type="Pfam" id="PF02902">
    <property type="entry name" value="Peptidase_C48"/>
    <property type="match status" value="1"/>
</dbReference>
<dbReference type="Proteomes" id="UP000704712">
    <property type="component" value="Unassembled WGS sequence"/>
</dbReference>
<evidence type="ECO:0000259" key="5">
    <source>
        <dbReference type="PROSITE" id="PS50600"/>
    </source>
</evidence>
<evidence type="ECO:0000256" key="3">
    <source>
        <dbReference type="ARBA" id="ARBA00022801"/>
    </source>
</evidence>
<dbReference type="GO" id="GO:0006508">
    <property type="term" value="P:proteolysis"/>
    <property type="evidence" value="ECO:0007669"/>
    <property type="project" value="UniProtKB-KW"/>
</dbReference>
<proteinExistence type="inferred from homology"/>
<evidence type="ECO:0000313" key="6">
    <source>
        <dbReference type="EMBL" id="KAF4146298.1"/>
    </source>
</evidence>
<feature type="region of interest" description="Disordered" evidence="4">
    <location>
        <begin position="1"/>
        <end position="117"/>
    </location>
</feature>
<dbReference type="Pfam" id="PF03101">
    <property type="entry name" value="FAR1"/>
    <property type="match status" value="1"/>
</dbReference>
<accession>A0A8S9V6Y6</accession>
<dbReference type="PROSITE" id="PS50600">
    <property type="entry name" value="ULP_PROTEASE"/>
    <property type="match status" value="1"/>
</dbReference>
<dbReference type="GO" id="GO:0008234">
    <property type="term" value="F:cysteine-type peptidase activity"/>
    <property type="evidence" value="ECO:0007669"/>
    <property type="project" value="InterPro"/>
</dbReference>
<dbReference type="AlphaFoldDB" id="A0A8S9V6Y6"/>
<protein>
    <submittedName>
        <fullName evidence="6">Ulp1 protease family C-terminal catalytic domain-containing protein</fullName>
    </submittedName>
</protein>
<dbReference type="Gene3D" id="3.40.395.10">
    <property type="entry name" value="Adenoviral Proteinase, Chain A"/>
    <property type="match status" value="1"/>
</dbReference>
<comment type="similarity">
    <text evidence="1">Belongs to the peptidase C48 family.</text>
</comment>
<sequence length="706" mass="80547">MPQREDRRTHERSRAAITGSESESEASYEKTPRRKRGKARSARSKAKRRRRYVSSRDRALSSDDSSDSEQPSQRRDATWSQADVDPVDEDAYEDINSSSGRDSDEDGGGVTARDELVSVPPLDRRSFETWELLEAYIKAYSKRTYQVYSVRTATPASTRNAKIKESNSYCDEIPVELKFYNKTYVCTHSGSPRTGRSRRGGRPNRYSRRIGCKAQINACVRLSGDWAVCITKQVATHNHDVDPVAYQTYHEARQVSDDEVVDGVRVLHRGGANRKRILEYIVENSSVQPEMKDAHNLLARLKRESYESEESEEETRASTMPLWRISTTAIKSGRPKITQAARRKENREAMRGTTQRVNAIANDEEAQKVTVWEKRNKPPTAEERIMTVLPLRVLNTCITQVALFQNRWFSDHEKQMHEYGVSVSVGRAVYNVSTLKSMRCWHTALNKIDDVDEAIKWIDSLDLDAWKPNSSVWTKDLLAKEAVKKGLKDVGMLSEDAALTALCGRKWLECACIDRTIRTISVRNEATAQVFALPAYVVRFPVYDVESIKNNDVWGKVEAALRETTTPTKSLYFFSTIFFGQNHWCAVLVNVRTGQVIIYDPQETADRVNQLKVYLKEEILLRLPVLPSPKRFRFEAFEWIPQLDNYNCGVYILLFLEARLRDERPHGVEGNTRPAMQFSRYRYLYHNLLAIHDSAAAGGATSDASG</sequence>
<evidence type="ECO:0000256" key="4">
    <source>
        <dbReference type="SAM" id="MobiDB-lite"/>
    </source>
</evidence>
<feature type="compositionally biased region" description="Basic and acidic residues" evidence="4">
    <location>
        <begin position="1"/>
        <end position="14"/>
    </location>
</feature>